<keyword evidence="1" id="KW-0732">Signal</keyword>
<dbReference type="SUPFAM" id="SSF56935">
    <property type="entry name" value="Porins"/>
    <property type="match status" value="1"/>
</dbReference>
<organism evidence="3 4">
    <name type="scientific">Pedobacter yulinensis</name>
    <dbReference type="NCBI Taxonomy" id="2126353"/>
    <lineage>
        <taxon>Bacteria</taxon>
        <taxon>Pseudomonadati</taxon>
        <taxon>Bacteroidota</taxon>
        <taxon>Sphingobacteriia</taxon>
        <taxon>Sphingobacteriales</taxon>
        <taxon>Sphingobacteriaceae</taxon>
        <taxon>Pedobacter</taxon>
    </lineage>
</organism>
<dbReference type="OrthoDB" id="9758448at2"/>
<dbReference type="Proteomes" id="UP000240912">
    <property type="component" value="Unassembled WGS sequence"/>
</dbReference>
<gene>
    <name evidence="3" type="ORF">C7T94_01325</name>
</gene>
<dbReference type="EMBL" id="PYLS01000001">
    <property type="protein sequence ID" value="PST85271.1"/>
    <property type="molecule type" value="Genomic_DNA"/>
</dbReference>
<sequence length="396" mass="42930">MKSRLRTATRYFSRALLLAAFSAAFPFAGHTQVAGNTQANGSQSNNLVTAVPFLLVMPDARTGAMGDAGVAVQPDANASAINPAKLAFLKDRSGVALSYTPWLRSLTSGIDLAYLSGYYRLDERNTLGASFRFFSLGEIPLTDNNRQDLGVYSPNELAFDISFARMFGDEFSIGTSLRYINSNLSTGKFTAGQEISAGNAVAVDVAGYYTTETWLFNTDTRLSAGLNISNIGTKMGYTESGAKYFLPSNLRFGGAATFSADDLNDFTVALDFNKLLVPTQPVYNNDGTIYSGVDPNRSVPAGIFGSFTDAPGGFSEELQEVNIGAGFEYLYDKKFAVRGGYFYESPNKGNRRYATLGAGFTYRQTTINFSYLLANVNKSPMANTLRFSLMFNFGSN</sequence>
<dbReference type="NCBIfam" id="NF033710">
    <property type="entry name" value="T9SS_OM_PorV"/>
    <property type="match status" value="1"/>
</dbReference>
<evidence type="ECO:0000313" key="4">
    <source>
        <dbReference type="Proteomes" id="UP000240912"/>
    </source>
</evidence>
<protein>
    <recommendedName>
        <fullName evidence="2">Type IX secretion system protein PorV domain-containing protein</fullName>
    </recommendedName>
</protein>
<evidence type="ECO:0000256" key="1">
    <source>
        <dbReference type="SAM" id="SignalP"/>
    </source>
</evidence>
<feature type="domain" description="Type IX secretion system protein PorV" evidence="2">
    <location>
        <begin position="43"/>
        <end position="281"/>
    </location>
</feature>
<name>A0A2T3HS90_9SPHI</name>
<comment type="caution">
    <text evidence="3">The sequence shown here is derived from an EMBL/GenBank/DDBJ whole genome shotgun (WGS) entry which is preliminary data.</text>
</comment>
<proteinExistence type="predicted"/>
<accession>A0A2T3HS90</accession>
<evidence type="ECO:0000313" key="3">
    <source>
        <dbReference type="EMBL" id="PST85271.1"/>
    </source>
</evidence>
<dbReference type="Pfam" id="PF19572">
    <property type="entry name" value="PorV"/>
    <property type="match status" value="1"/>
</dbReference>
<dbReference type="NCBIfam" id="NF033709">
    <property type="entry name" value="PorV_fam"/>
    <property type="match status" value="1"/>
</dbReference>
<dbReference type="RefSeq" id="WP_107214614.1">
    <property type="nucleotide sequence ID" value="NZ_KZ686268.1"/>
</dbReference>
<reference evidence="3 4" key="1">
    <citation type="submission" date="2018-03" db="EMBL/GenBank/DDBJ databases">
        <authorList>
            <person name="Keele B.F."/>
        </authorList>
    </citation>
    <scope>NUCLEOTIDE SEQUENCE [LARGE SCALE GENOMIC DNA]</scope>
    <source>
        <strain evidence="3 4">YL28-9</strain>
    </source>
</reference>
<dbReference type="AlphaFoldDB" id="A0A2T3HS90"/>
<dbReference type="InterPro" id="IPR047799">
    <property type="entry name" value="T9SS_OM_PorV"/>
</dbReference>
<dbReference type="Gene3D" id="2.40.160.60">
    <property type="entry name" value="Outer membrane protein transport protein (OMPP1/FadL/TodX)"/>
    <property type="match status" value="1"/>
</dbReference>
<feature type="signal peptide" evidence="1">
    <location>
        <begin position="1"/>
        <end position="28"/>
    </location>
</feature>
<dbReference type="InterPro" id="IPR045741">
    <property type="entry name" value="PorV"/>
</dbReference>
<keyword evidence="4" id="KW-1185">Reference proteome</keyword>
<evidence type="ECO:0000259" key="2">
    <source>
        <dbReference type="Pfam" id="PF19572"/>
    </source>
</evidence>
<feature type="chain" id="PRO_5015414458" description="Type IX secretion system protein PorV domain-containing protein" evidence="1">
    <location>
        <begin position="29"/>
        <end position="396"/>
    </location>
</feature>